<keyword evidence="1" id="KW-0539">Nucleus</keyword>
<dbReference type="STRING" id="1442368.A0A0D2HE21"/>
<dbReference type="GO" id="GO:0003677">
    <property type="term" value="F:DNA binding"/>
    <property type="evidence" value="ECO:0007669"/>
    <property type="project" value="InterPro"/>
</dbReference>
<evidence type="ECO:0000259" key="3">
    <source>
        <dbReference type="SMART" id="SM00906"/>
    </source>
</evidence>
<gene>
    <name evidence="4" type="ORF">Z517_01982</name>
</gene>
<dbReference type="RefSeq" id="XP_013286547.1">
    <property type="nucleotide sequence ID" value="XM_013431093.1"/>
</dbReference>
<evidence type="ECO:0000256" key="2">
    <source>
        <dbReference type="SAM" id="MobiDB-lite"/>
    </source>
</evidence>
<dbReference type="PANTHER" id="PTHR47425:SF3">
    <property type="entry name" value="ZN(II)2CYS6 TRANSCRIPTION FACTOR (EUROFUNG)"/>
    <property type="match status" value="1"/>
</dbReference>
<protein>
    <recommendedName>
        <fullName evidence="3">Xylanolytic transcriptional activator regulatory domain-containing protein</fullName>
    </recommendedName>
</protein>
<reference evidence="4 5" key="1">
    <citation type="submission" date="2015-01" db="EMBL/GenBank/DDBJ databases">
        <title>The Genome Sequence of Fonsecaea pedrosoi CBS 271.37.</title>
        <authorList>
            <consortium name="The Broad Institute Genomics Platform"/>
            <person name="Cuomo C."/>
            <person name="de Hoog S."/>
            <person name="Gorbushina A."/>
            <person name="Stielow B."/>
            <person name="Teixiera M."/>
            <person name="Abouelleil A."/>
            <person name="Chapman S.B."/>
            <person name="Priest M."/>
            <person name="Young S.K."/>
            <person name="Wortman J."/>
            <person name="Nusbaum C."/>
            <person name="Birren B."/>
        </authorList>
    </citation>
    <scope>NUCLEOTIDE SEQUENCE [LARGE SCALE GENOMIC DNA]</scope>
    <source>
        <strain evidence="4 5">CBS 271.37</strain>
    </source>
</reference>
<dbReference type="GO" id="GO:0006351">
    <property type="term" value="P:DNA-templated transcription"/>
    <property type="evidence" value="ECO:0007669"/>
    <property type="project" value="InterPro"/>
</dbReference>
<feature type="region of interest" description="Disordered" evidence="2">
    <location>
        <begin position="543"/>
        <end position="569"/>
    </location>
</feature>
<feature type="domain" description="Xylanolytic transcriptional activator regulatory" evidence="3">
    <location>
        <begin position="208"/>
        <end position="281"/>
    </location>
</feature>
<name>A0A0D2HE21_9EURO</name>
<evidence type="ECO:0000313" key="5">
    <source>
        <dbReference type="Proteomes" id="UP000053029"/>
    </source>
</evidence>
<dbReference type="SMART" id="SM00906">
    <property type="entry name" value="Fungal_trans"/>
    <property type="match status" value="1"/>
</dbReference>
<evidence type="ECO:0000256" key="1">
    <source>
        <dbReference type="ARBA" id="ARBA00023242"/>
    </source>
</evidence>
<keyword evidence="5" id="KW-1185">Reference proteome</keyword>
<dbReference type="InterPro" id="IPR052761">
    <property type="entry name" value="Fungal_Detox/Toxin_TFs"/>
</dbReference>
<dbReference type="VEuPathDB" id="FungiDB:Z517_01982"/>
<dbReference type="OrthoDB" id="4540686at2759"/>
<dbReference type="AlphaFoldDB" id="A0A0D2HE21"/>
<proteinExistence type="predicted"/>
<dbReference type="GeneID" id="25301472"/>
<dbReference type="CDD" id="cd12148">
    <property type="entry name" value="fungal_TF_MHR"/>
    <property type="match status" value="1"/>
</dbReference>
<dbReference type="Pfam" id="PF04082">
    <property type="entry name" value="Fungal_trans"/>
    <property type="match status" value="1"/>
</dbReference>
<dbReference type="InterPro" id="IPR007219">
    <property type="entry name" value="XnlR_reg_dom"/>
</dbReference>
<evidence type="ECO:0000313" key="4">
    <source>
        <dbReference type="EMBL" id="KIW82739.1"/>
    </source>
</evidence>
<accession>A0A0D2HE21</accession>
<dbReference type="Proteomes" id="UP000053029">
    <property type="component" value="Unassembled WGS sequence"/>
</dbReference>
<dbReference type="GO" id="GO:0008270">
    <property type="term" value="F:zinc ion binding"/>
    <property type="evidence" value="ECO:0007669"/>
    <property type="project" value="InterPro"/>
</dbReference>
<dbReference type="EMBL" id="KN846970">
    <property type="protein sequence ID" value="KIW82739.1"/>
    <property type="molecule type" value="Genomic_DNA"/>
</dbReference>
<dbReference type="HOGENOM" id="CLU_383577_0_0_1"/>
<dbReference type="PANTHER" id="PTHR47425">
    <property type="entry name" value="FARB-RELATED"/>
    <property type="match status" value="1"/>
</dbReference>
<sequence>MPSLTITETQGPVRPLKRRMNNEKSATITKKQCLDTKGSSAAALGANNPTGATPTLPAFVKPLPSTMLQREKMFLFEQDALTIPSFDCARQLVRSYCHSVHPYMPLLDCDELIALFESDIIQKSSEQEQEGPYSLLLLQAVFFSGSAFVDLATIRAMGFETRQAAREALYARAMLLYDFKYEQDLVTTLQTLLLFTHWVEHPEDDRYTWFWMSAATSLVQSLDLPNLIQRLPSTARQAKLLRRIWWACFMRETILALTLRYPRKSDYADMPLDMLRLDDFDFGEARQLNVDRKTNDLMAVELAKLCLCINRILSIQSSLAVWSNHPILKWSPQALQMDPGTLLIHEMNVCESWLSEWQSSLPQELATPLLDDQTLEEHEYGASMVNRIALRLGYNLAVMALFRPHIHPSSRDTMLPRLGDPALRARASTKLHDTAEDTSRIAAALVRANLTKYLPSYTITVFFSALIFQHIESKTCGPEQLPVLRSNFDHCKHVAMQLGTRYQHAVSFMRALEPELVKHSQDASPQYLSHAFEGEEVLGASWTDMKSPTRPRITTATQRRSKSGSELFETLPPIVQAPVTMGPWVGLGGQESSGANSSVPQLEAQEIQVHDHHMSEQAHSDIDIVVRGQHNSTTWPRSEPRIDRGLSDVAFPGPVAATTALQNSGNAFMYPETLFSDADSGMIDAINKDFPSPWAVPWADLWAAEDPEFSLELDMHRFPIP</sequence>
<organism evidence="4 5">
    <name type="scientific">Fonsecaea pedrosoi CBS 271.37</name>
    <dbReference type="NCBI Taxonomy" id="1442368"/>
    <lineage>
        <taxon>Eukaryota</taxon>
        <taxon>Fungi</taxon>
        <taxon>Dikarya</taxon>
        <taxon>Ascomycota</taxon>
        <taxon>Pezizomycotina</taxon>
        <taxon>Eurotiomycetes</taxon>
        <taxon>Chaetothyriomycetidae</taxon>
        <taxon>Chaetothyriales</taxon>
        <taxon>Herpotrichiellaceae</taxon>
        <taxon>Fonsecaea</taxon>
    </lineage>
</organism>